<feature type="domain" description="Nucleoporin nup120-like HEAT repeat" evidence="7">
    <location>
        <begin position="867"/>
        <end position="1043"/>
    </location>
</feature>
<dbReference type="HOGENOM" id="CLU_003258_0_0_1"/>
<comment type="subcellular location">
    <subcellularLocation>
        <location evidence="1">Nucleus</location>
    </subcellularLocation>
</comment>
<dbReference type="Pfam" id="PF21486">
    <property type="entry name" value="NUP120_helical"/>
    <property type="match status" value="1"/>
</dbReference>
<sequence>MAKIYKETKVDVRPIEANAIVDIEIPTAENAQQRVRISLSSGTARDENTPIKDDEDFARRYLATQGSVYFRQRKIYPRTFLWRVVNDSTVLEIQSTDVSKSIVDRHEANLTLRLDFQEAIIPCGVALADAEDHEALNVFVLTTSRRLHTITLRPEFFRRVSSIDENIQDWCKSFIPSPLTFTNPHRLHACSTTELFIALDSGALLRLTRRAGDDGSHWSQITFDEKTWGASLRGYVPWSGLQRVAYDGRSLDPMTPNDIATTSDQTYVFAVCLNHTLKVWNLATNKLVGTKDLLDQPLSKQQPESTAYFLNPADSVFLRVFNAERALDGGYRYYVATYTPHEMGQFKFWAVKGGLTTPLTIEDLFPQAVFRPLDPDSTGNMFWTVADFQIRPMEEGTRMELWVLWRNNGLYQLYTLHFNFESLEQDWSSNWVSTAWDSRRNEPAPALVVSDVVDPTEKWVEYFFHPGRYTVETLETALVAYQEALKPRASATFLKRSVPLQERLCSTITASVSLRKYAEDDMDYAKYRTDTDHKWRQFWQVVEEVHNRRLEPISLAYDTYSDMPWVVTTDACALIRECSATELLQHNSVLDLENELPIVADRWRHRKLETEVGNRYTDACHLIKVAADFRARLPAAALHTFEEALHSELFLEPLLSASERLASFIDLSELSEHVSDDMYDGLCAAMNKQINIYQLPKEPFHIILDTLFMRFVQKDSELSFTAFGAKVLTNGSQETISNIRCLLHDLLILVVFVEGEISQEQGSSFDATELFTLLIHLIKECELLYWLSSHTRVLPSRNQHESADERVQSKNIGTVSSVLTDLFVSNIRPRPHVNLPQSFTLTKSISDVLSWVVHSGDVTFEYALVHIQCDLIANGNLELASDFLKFQPSNAWSSYIKGRLFVAKAEFNTAAIHFQRAAYQLASGRPLGDLSDMSSGLLDLLAADKFNNGLPKYYQHILSLFEKAGSFSHVADFASLSLQALESDPRKETDGPGYQDLRTDVLSRLFHASLRTCQFDKAYSALSRYTNIPLQKSALGLLIKAILSAYGSGTSGLEQLLHFPLWLTPHLSSYVDESLLSLARKQTSFSSSLEGDAWESNYTPDYHRILHAYRIARNDLRGAAELGYQTVQRLRHARDSPIAQRALIRRGKVDEEESKHMVEEDDLESKEIRHELLSLINLLACVDKSEAYILIDLDAVIPVTAPAVGEAETPGKRHADDDVFMDDGTPSKGLSGSFSQRRRSSGAVSIDSASLGFTNTNTNANNNNNKHKPSPRRVIVTLEQLRREYQSELDRVSRIQRGDWEFGVDGHEGIEETAMDESLLDF</sequence>
<dbReference type="Proteomes" id="UP000001294">
    <property type="component" value="Unassembled WGS sequence"/>
</dbReference>
<dbReference type="SUPFAM" id="SSF50969">
    <property type="entry name" value="YVTN repeat-like/Quinoprotein amine dehydrogenase"/>
    <property type="match status" value="1"/>
</dbReference>
<dbReference type="GO" id="GO:0017056">
    <property type="term" value="F:structural constituent of nuclear pore"/>
    <property type="evidence" value="ECO:0007669"/>
    <property type="project" value="TreeGrafter"/>
</dbReference>
<feature type="domain" description="Nucleoporin Nup120 helical" evidence="6">
    <location>
        <begin position="645"/>
        <end position="773"/>
    </location>
</feature>
<keyword evidence="3" id="KW-0539">Nucleus</keyword>
<evidence type="ECO:0000256" key="1">
    <source>
        <dbReference type="ARBA" id="ARBA00004123"/>
    </source>
</evidence>
<feature type="domain" description="Nucleoporin Nup120/160 beta-propeller" evidence="5">
    <location>
        <begin position="78"/>
        <end position="582"/>
    </location>
</feature>
<keyword evidence="9" id="KW-1185">Reference proteome</keyword>
<evidence type="ECO:0000313" key="8">
    <source>
        <dbReference type="EMBL" id="EEA20565.1"/>
    </source>
</evidence>
<dbReference type="Pfam" id="PF23300">
    <property type="entry name" value="HEAT_Nup120"/>
    <property type="match status" value="1"/>
</dbReference>
<proteinExistence type="predicted"/>
<evidence type="ECO:0000256" key="4">
    <source>
        <dbReference type="SAM" id="MobiDB-lite"/>
    </source>
</evidence>
<dbReference type="GO" id="GO:0005643">
    <property type="term" value="C:nuclear pore"/>
    <property type="evidence" value="ECO:0007669"/>
    <property type="project" value="UniProtKB-ARBA"/>
</dbReference>
<dbReference type="STRING" id="441960.B6QS23"/>
<dbReference type="EMBL" id="DS995904">
    <property type="protein sequence ID" value="EEA20565.1"/>
    <property type="molecule type" value="Genomic_DNA"/>
</dbReference>
<name>B6QS23_TALMQ</name>
<evidence type="ECO:0000259" key="5">
    <source>
        <dbReference type="Pfam" id="PF11715"/>
    </source>
</evidence>
<evidence type="ECO:0000256" key="3">
    <source>
        <dbReference type="ARBA" id="ARBA00023242"/>
    </source>
</evidence>
<reference evidence="9" key="1">
    <citation type="journal article" date="2015" name="Genome Announc.">
        <title>Genome sequence of the AIDS-associated pathogen Penicillium marneffei (ATCC18224) and its near taxonomic relative Talaromyces stipitatus (ATCC10500).</title>
        <authorList>
            <person name="Nierman W.C."/>
            <person name="Fedorova-Abrams N.D."/>
            <person name="Andrianopoulos A."/>
        </authorList>
    </citation>
    <scope>NUCLEOTIDE SEQUENCE [LARGE SCALE GENOMIC DNA]</scope>
    <source>
        <strain evidence="9">ATCC 18224 / CBS 334.59 / QM 7333</strain>
    </source>
</reference>
<keyword evidence="2" id="KW-0813">Transport</keyword>
<evidence type="ECO:0000313" key="9">
    <source>
        <dbReference type="Proteomes" id="UP000001294"/>
    </source>
</evidence>
<dbReference type="InterPro" id="IPR021717">
    <property type="entry name" value="Nucleoporin_Nup160"/>
</dbReference>
<gene>
    <name evidence="8" type="ORF">PMAA_043980</name>
</gene>
<protein>
    <recommendedName>
        <fullName evidence="10">Nuclear pore complex protein An-Nup120</fullName>
    </recommendedName>
</protein>
<organism evidence="8 9">
    <name type="scientific">Talaromyces marneffei (strain ATCC 18224 / CBS 334.59 / QM 7333)</name>
    <name type="common">Penicillium marneffei</name>
    <dbReference type="NCBI Taxonomy" id="441960"/>
    <lineage>
        <taxon>Eukaryota</taxon>
        <taxon>Fungi</taxon>
        <taxon>Dikarya</taxon>
        <taxon>Ascomycota</taxon>
        <taxon>Pezizomycotina</taxon>
        <taxon>Eurotiomycetes</taxon>
        <taxon>Eurotiomycetidae</taxon>
        <taxon>Eurotiales</taxon>
        <taxon>Trichocomaceae</taxon>
        <taxon>Talaromyces</taxon>
        <taxon>Talaromyces sect. Talaromyces</taxon>
    </lineage>
</organism>
<dbReference type="PANTHER" id="PTHR21286">
    <property type="entry name" value="NUCLEAR PORE COMPLEX PROTEIN NUP160"/>
    <property type="match status" value="1"/>
</dbReference>
<dbReference type="OrthoDB" id="67716at2759"/>
<accession>B6QS23</accession>
<dbReference type="InterPro" id="IPR011044">
    <property type="entry name" value="Quino_amine_DH_bsu"/>
</dbReference>
<evidence type="ECO:0000259" key="7">
    <source>
        <dbReference type="Pfam" id="PF23300"/>
    </source>
</evidence>
<dbReference type="PhylomeDB" id="B6QS23"/>
<dbReference type="InterPro" id="IPR056548">
    <property type="entry name" value="HEAT_Nup120"/>
</dbReference>
<feature type="compositionally biased region" description="Low complexity" evidence="4">
    <location>
        <begin position="1254"/>
        <end position="1264"/>
    </location>
</feature>
<evidence type="ECO:0000259" key="6">
    <source>
        <dbReference type="Pfam" id="PF21486"/>
    </source>
</evidence>
<evidence type="ECO:0008006" key="10">
    <source>
        <dbReference type="Google" id="ProtNLM"/>
    </source>
</evidence>
<dbReference type="VEuPathDB" id="FungiDB:PMAA_043980"/>
<dbReference type="PANTHER" id="PTHR21286:SF0">
    <property type="entry name" value="NUCLEAR PORE COMPLEX PROTEIN NUP160"/>
    <property type="match status" value="1"/>
</dbReference>
<dbReference type="InterPro" id="IPR048884">
    <property type="entry name" value="Nup120_helical"/>
</dbReference>
<dbReference type="InterPro" id="IPR059141">
    <property type="entry name" value="Beta-prop_Nup120_160"/>
</dbReference>
<dbReference type="Pfam" id="PF11715">
    <property type="entry name" value="Beta-prop_Nup120_160"/>
    <property type="match status" value="1"/>
</dbReference>
<evidence type="ECO:0000256" key="2">
    <source>
        <dbReference type="ARBA" id="ARBA00022448"/>
    </source>
</evidence>
<feature type="region of interest" description="Disordered" evidence="4">
    <location>
        <begin position="1205"/>
        <end position="1270"/>
    </location>
</feature>